<feature type="region of interest" description="Disordered" evidence="1">
    <location>
        <begin position="201"/>
        <end position="231"/>
    </location>
</feature>
<feature type="compositionally biased region" description="Low complexity" evidence="1">
    <location>
        <begin position="217"/>
        <end position="231"/>
    </location>
</feature>
<dbReference type="NCBIfam" id="TIGR00654">
    <property type="entry name" value="PhzF_family"/>
    <property type="match status" value="1"/>
</dbReference>
<dbReference type="Gene3D" id="3.10.310.10">
    <property type="entry name" value="Diaminopimelate Epimerase, Chain A, domain 1"/>
    <property type="match status" value="2"/>
</dbReference>
<evidence type="ECO:0000256" key="1">
    <source>
        <dbReference type="SAM" id="MobiDB-lite"/>
    </source>
</evidence>
<evidence type="ECO:0000313" key="3">
    <source>
        <dbReference type="Proteomes" id="UP001597280"/>
    </source>
</evidence>
<evidence type="ECO:0000313" key="2">
    <source>
        <dbReference type="EMBL" id="MFD1834703.1"/>
    </source>
</evidence>
<reference evidence="3" key="1">
    <citation type="journal article" date="2019" name="Int. J. Syst. Evol. Microbiol.">
        <title>The Global Catalogue of Microorganisms (GCM) 10K type strain sequencing project: providing services to taxonomists for standard genome sequencing and annotation.</title>
        <authorList>
            <consortium name="The Broad Institute Genomics Platform"/>
            <consortium name="The Broad Institute Genome Sequencing Center for Infectious Disease"/>
            <person name="Wu L."/>
            <person name="Ma J."/>
        </authorList>
    </citation>
    <scope>NUCLEOTIDE SEQUENCE [LARGE SCALE GENOMIC DNA]</scope>
    <source>
        <strain evidence="3">JCM 11650</strain>
    </source>
</reference>
<dbReference type="RefSeq" id="WP_343903941.1">
    <property type="nucleotide sequence ID" value="NZ_BAAAIS010000002.1"/>
</dbReference>
<protein>
    <submittedName>
        <fullName evidence="2">PhzF family phenazine biosynthesis protein</fullName>
    </submittedName>
</protein>
<accession>A0ABW4PV69</accession>
<gene>
    <name evidence="2" type="ORF">ACFSDA_06385</name>
</gene>
<name>A0ABW4PV69_9MICO</name>
<dbReference type="PIRSF" id="PIRSF016184">
    <property type="entry name" value="PhzC_PhzF"/>
    <property type="match status" value="1"/>
</dbReference>
<keyword evidence="3" id="KW-1185">Reference proteome</keyword>
<dbReference type="EMBL" id="JBHUFL010000002">
    <property type="protein sequence ID" value="MFD1834703.1"/>
    <property type="molecule type" value="Genomic_DNA"/>
</dbReference>
<comment type="caution">
    <text evidence="2">The sequence shown here is derived from an EMBL/GenBank/DDBJ whole genome shotgun (WGS) entry which is preliminary data.</text>
</comment>
<dbReference type="PANTHER" id="PTHR13774">
    <property type="entry name" value="PHENAZINE BIOSYNTHESIS PROTEIN"/>
    <property type="match status" value="1"/>
</dbReference>
<dbReference type="InterPro" id="IPR003719">
    <property type="entry name" value="Phenazine_PhzF-like"/>
</dbReference>
<dbReference type="PANTHER" id="PTHR13774:SF32">
    <property type="entry name" value="ANTISENSE-ENHANCING SEQUENCE 1"/>
    <property type="match status" value="1"/>
</dbReference>
<organism evidence="2 3">
    <name type="scientific">Brachybacterium rhamnosum</name>
    <dbReference type="NCBI Taxonomy" id="173361"/>
    <lineage>
        <taxon>Bacteria</taxon>
        <taxon>Bacillati</taxon>
        <taxon>Actinomycetota</taxon>
        <taxon>Actinomycetes</taxon>
        <taxon>Micrococcales</taxon>
        <taxon>Dermabacteraceae</taxon>
        <taxon>Brachybacterium</taxon>
    </lineage>
</organism>
<sequence length="318" mass="32274">MRARSTSRPFAQVDVFGASPFRGNPLAVVLDADGLDEAAMRAFASWTNLSETTFVLPPTQEGADYRVRILTPSTELDFAGHPTLGTAAAWLAAGGVPAGERIVQECGAGLVEVRRDEAAGTLAFAAPPLRRSGPLDAEHVGAAAAALGIDPGAVRDHAWVDNGAGWCVLELGSAAEVLALAPDLAAIPARKIAALGVVGPTEADGGVGSDESDGSDGTDTTGAADGSAGASGPAYEVRGFVAADPESGTAGYEDPVTGSLNAGIAQWMLERGALTPPWTARQGSALRRDGLVHLDVDADGTLWVGGTARVDLRGSIDI</sequence>
<proteinExistence type="predicted"/>
<dbReference type="Pfam" id="PF02567">
    <property type="entry name" value="PhzC-PhzF"/>
    <property type="match status" value="1"/>
</dbReference>
<dbReference type="Proteomes" id="UP001597280">
    <property type="component" value="Unassembled WGS sequence"/>
</dbReference>
<dbReference type="SUPFAM" id="SSF54506">
    <property type="entry name" value="Diaminopimelate epimerase-like"/>
    <property type="match status" value="1"/>
</dbReference>